<evidence type="ECO:0000313" key="3">
    <source>
        <dbReference type="Proteomes" id="UP001530400"/>
    </source>
</evidence>
<feature type="chain" id="PRO_5044813679" evidence="1">
    <location>
        <begin position="18"/>
        <end position="365"/>
    </location>
</feature>
<dbReference type="AlphaFoldDB" id="A0ABD3QKC2"/>
<proteinExistence type="predicted"/>
<gene>
    <name evidence="2" type="ORF">ACHAWO_000051</name>
</gene>
<dbReference type="EMBL" id="JALLPJ020000149">
    <property type="protein sequence ID" value="KAL3800918.1"/>
    <property type="molecule type" value="Genomic_DNA"/>
</dbReference>
<dbReference type="Proteomes" id="UP001530400">
    <property type="component" value="Unassembled WGS sequence"/>
</dbReference>
<keyword evidence="1" id="KW-0732">Signal</keyword>
<sequence length="365" mass="40166">MTKPKIIILMALQYASAFVHPNQWQSRRDKLRSGIHATESPLVVAGTIHEALGAVMAKCARDVMLHPELIDRTSPIPLAQPIAFYNTNQSKERLTSETIASLQNGIQFLGPNLDNYEHILSNSLHLLSRVDGDEPMLYTSVEFGTETGARQMKALSMVQSRFAFMGLNLNTNDIMSREDADHWGSKLQSLFDGAKISSAAISMDVRTHLAMLQSNSLPRCRGALGDKDRWAIQGAINGGMHVESCEGLMFEYQYNYNDPFGGCDPLLCPSMGYIVPIASAGQGLSREASSAYAAAYSTNVGLGLDHLSSICIATSVKSVFAELGRPPVYSWKTIDDIVQRSAQVGKNIRREDGLPRKMYKEIGYR</sequence>
<accession>A0ABD3QKC2</accession>
<reference evidence="2 3" key="1">
    <citation type="submission" date="2024-10" db="EMBL/GenBank/DDBJ databases">
        <title>Updated reference genomes for cyclostephanoid diatoms.</title>
        <authorList>
            <person name="Roberts W.R."/>
            <person name="Alverson A.J."/>
        </authorList>
    </citation>
    <scope>NUCLEOTIDE SEQUENCE [LARGE SCALE GENOMIC DNA]</scope>
    <source>
        <strain evidence="2 3">AJA010-31</strain>
    </source>
</reference>
<protein>
    <submittedName>
        <fullName evidence="2">Uncharacterized protein</fullName>
    </submittedName>
</protein>
<organism evidence="2 3">
    <name type="scientific">Cyclotella atomus</name>
    <dbReference type="NCBI Taxonomy" id="382360"/>
    <lineage>
        <taxon>Eukaryota</taxon>
        <taxon>Sar</taxon>
        <taxon>Stramenopiles</taxon>
        <taxon>Ochrophyta</taxon>
        <taxon>Bacillariophyta</taxon>
        <taxon>Coscinodiscophyceae</taxon>
        <taxon>Thalassiosirophycidae</taxon>
        <taxon>Stephanodiscales</taxon>
        <taxon>Stephanodiscaceae</taxon>
        <taxon>Cyclotella</taxon>
    </lineage>
</organism>
<feature type="signal peptide" evidence="1">
    <location>
        <begin position="1"/>
        <end position="17"/>
    </location>
</feature>
<keyword evidence="3" id="KW-1185">Reference proteome</keyword>
<name>A0ABD3QKC2_9STRA</name>
<comment type="caution">
    <text evidence="2">The sequence shown here is derived from an EMBL/GenBank/DDBJ whole genome shotgun (WGS) entry which is preliminary data.</text>
</comment>
<evidence type="ECO:0000256" key="1">
    <source>
        <dbReference type="SAM" id="SignalP"/>
    </source>
</evidence>
<evidence type="ECO:0000313" key="2">
    <source>
        <dbReference type="EMBL" id="KAL3800918.1"/>
    </source>
</evidence>